<gene>
    <name evidence="1" type="ORF">OOJ09_27755</name>
</gene>
<dbReference type="RefSeq" id="WP_269908252.1">
    <property type="nucleotide sequence ID" value="NZ_JAPFQA010000020.1"/>
</dbReference>
<evidence type="ECO:0000313" key="1">
    <source>
        <dbReference type="EMBL" id="MCZ8547989.1"/>
    </source>
</evidence>
<comment type="caution">
    <text evidence="1">The sequence shown here is derived from an EMBL/GenBank/DDBJ whole genome shotgun (WGS) entry which is preliminary data.</text>
</comment>
<reference evidence="1" key="1">
    <citation type="submission" date="2022-11" db="EMBL/GenBank/DDBJ databases">
        <authorList>
            <person name="Coimbra C."/>
        </authorList>
    </citation>
    <scope>NUCLEOTIDE SEQUENCE</scope>
    <source>
        <strain evidence="1">Jales19</strain>
    </source>
</reference>
<dbReference type="Proteomes" id="UP001152178">
    <property type="component" value="Unassembled WGS sequence"/>
</dbReference>
<evidence type="ECO:0000313" key="2">
    <source>
        <dbReference type="Proteomes" id="UP001152178"/>
    </source>
</evidence>
<proteinExistence type="predicted"/>
<organism evidence="1 2">
    <name type="scientific">Mesorhizobium qingshengii</name>
    <dbReference type="NCBI Taxonomy" id="1165689"/>
    <lineage>
        <taxon>Bacteria</taxon>
        <taxon>Pseudomonadati</taxon>
        <taxon>Pseudomonadota</taxon>
        <taxon>Alphaproteobacteria</taxon>
        <taxon>Hyphomicrobiales</taxon>
        <taxon>Phyllobacteriaceae</taxon>
        <taxon>Mesorhizobium</taxon>
    </lineage>
</organism>
<sequence length="212" mass="23299">MKLVRSEIDRLGASQQVGNARGSSWRYRAKGALGSAMMIMDRLERDFGRILSGRDVQRHVVGRMVSASRLDVYGRSPITPSDDNTLKTRLRQELLLQAQTRLPITYIRLAETMIGSHATGVIRDALEQLMDDDADEGLPLLAAIAVKALQPGLPAPWFFRKAEDIGLFAGDPVDLEAYAFHAREFYRAISLNAGLSGQASARTLPAPPPADR</sequence>
<keyword evidence="2" id="KW-1185">Reference proteome</keyword>
<name>A0ABT4R2Z5_9HYPH</name>
<dbReference type="EMBL" id="JAPFQA010000020">
    <property type="protein sequence ID" value="MCZ8547989.1"/>
    <property type="molecule type" value="Genomic_DNA"/>
</dbReference>
<protein>
    <submittedName>
        <fullName evidence="1">Uncharacterized protein</fullName>
    </submittedName>
</protein>
<accession>A0ABT4R2Z5</accession>